<dbReference type="RefSeq" id="WP_148707278.1">
    <property type="nucleotide sequence ID" value="NZ_QLLL01000004.1"/>
</dbReference>
<proteinExistence type="predicted"/>
<gene>
    <name evidence="1" type="ORF">LX64_02181</name>
</gene>
<reference evidence="1 2" key="1">
    <citation type="submission" date="2018-06" db="EMBL/GenBank/DDBJ databases">
        <title>Genomic Encyclopedia of Archaeal and Bacterial Type Strains, Phase II (KMG-II): from individual species to whole genera.</title>
        <authorList>
            <person name="Goeker M."/>
        </authorList>
    </citation>
    <scope>NUCLEOTIDE SEQUENCE [LARGE SCALE GENOMIC DNA]</scope>
    <source>
        <strain evidence="1 2">DSM 23857</strain>
    </source>
</reference>
<comment type="caution">
    <text evidence="1">The sequence shown here is derived from an EMBL/GenBank/DDBJ whole genome shotgun (WGS) entry which is preliminary data.</text>
</comment>
<sequence length="88" mass="9376">MKLHRSLPMYNAHTAQQVYTNRWMNRAGTSLSLQTSSGCLEKCAGSAASACAGCALTDYACWSNCAGEGAAKCIMNCNKAAMKQYQGL</sequence>
<name>A0A327QTE3_9BACT</name>
<keyword evidence="2" id="KW-1185">Reference proteome</keyword>
<protein>
    <submittedName>
        <fullName evidence="1">Uncharacterized protein</fullName>
    </submittedName>
</protein>
<dbReference type="Proteomes" id="UP000249547">
    <property type="component" value="Unassembled WGS sequence"/>
</dbReference>
<evidence type="ECO:0000313" key="2">
    <source>
        <dbReference type="Proteomes" id="UP000249547"/>
    </source>
</evidence>
<evidence type="ECO:0000313" key="1">
    <source>
        <dbReference type="EMBL" id="RAJ05027.1"/>
    </source>
</evidence>
<accession>A0A327QTE3</accession>
<organism evidence="1 2">
    <name type="scientific">Chitinophaga skermanii</name>
    <dbReference type="NCBI Taxonomy" id="331697"/>
    <lineage>
        <taxon>Bacteria</taxon>
        <taxon>Pseudomonadati</taxon>
        <taxon>Bacteroidota</taxon>
        <taxon>Chitinophagia</taxon>
        <taxon>Chitinophagales</taxon>
        <taxon>Chitinophagaceae</taxon>
        <taxon>Chitinophaga</taxon>
    </lineage>
</organism>
<dbReference type="AlphaFoldDB" id="A0A327QTE3"/>
<dbReference type="EMBL" id="QLLL01000004">
    <property type="protein sequence ID" value="RAJ05027.1"/>
    <property type="molecule type" value="Genomic_DNA"/>
</dbReference>